<dbReference type="RefSeq" id="WP_092746984.1">
    <property type="nucleotide sequence ID" value="NZ_FMYL01000003.1"/>
</dbReference>
<evidence type="ECO:0000256" key="1">
    <source>
        <dbReference type="ARBA" id="ARBA00011900"/>
    </source>
</evidence>
<dbReference type="GO" id="GO:0003676">
    <property type="term" value="F:nucleic acid binding"/>
    <property type="evidence" value="ECO:0007669"/>
    <property type="project" value="InterPro"/>
</dbReference>
<dbReference type="InterPro" id="IPR002052">
    <property type="entry name" value="DNA_methylase_N6_adenine_CS"/>
</dbReference>
<dbReference type="EC" id="2.1.1.72" evidence="1"/>
<dbReference type="InterPro" id="IPR012327">
    <property type="entry name" value="MeTrfase_D12"/>
</dbReference>
<dbReference type="Proteomes" id="UP000242501">
    <property type="component" value="Unassembled WGS sequence"/>
</dbReference>
<dbReference type="STRING" id="1219383.SAMN05421733_1038"/>
<dbReference type="GO" id="GO:0009307">
    <property type="term" value="P:DNA restriction-modification system"/>
    <property type="evidence" value="ECO:0007669"/>
    <property type="project" value="InterPro"/>
</dbReference>
<evidence type="ECO:0000256" key="4">
    <source>
        <dbReference type="ARBA" id="ARBA00022691"/>
    </source>
</evidence>
<keyword evidence="4" id="KW-0949">S-adenosyl-L-methionine</keyword>
<sequence length="341" mass="39728">MRYIGGKTKLLSEIENMILKKVNNHGNKIFLDLFSGTGVVAYHFKKYFKVITNDSLYFSYILAKGYVTPNNVPKFTGLIKLGIHDPLDYLNNLSGQMGFIESNYASDSNGRMYLTPKNARKIDDIRLTLDLWLNKKHINHEEFEYLLATLIEAVPFVSNITGTYGAYLKHWDKRAFKDLVLKHPILYNNNKINESFNSKAENITHSIRADICYIDPPYNGRQYTSNYHLLETIAKYDNPVIKGVTGIRRFDDNETSDFCKKSKVYNAFKKVLVQVNCKHLFLSYNSDGLLNKEQIQEILLSVGIPETYDFMEIEYRRYKSKIVLKPKVNEYLFYIEKQNHE</sequence>
<dbReference type="SUPFAM" id="SSF53335">
    <property type="entry name" value="S-adenosyl-L-methionine-dependent methyltransferases"/>
    <property type="match status" value="1"/>
</dbReference>
<gene>
    <name evidence="6" type="ORF">SAMN05421733_1038</name>
</gene>
<dbReference type="AlphaFoldDB" id="A0A1G6GY09"/>
<name>A0A1G6GY09_9GAMM</name>
<dbReference type="EMBL" id="FMYL01000003">
    <property type="protein sequence ID" value="SDB86814.1"/>
    <property type="molecule type" value="Genomic_DNA"/>
</dbReference>
<dbReference type="InterPro" id="IPR029063">
    <property type="entry name" value="SAM-dependent_MTases_sf"/>
</dbReference>
<dbReference type="OrthoDB" id="9805629at2"/>
<keyword evidence="2 6" id="KW-0489">Methyltransferase</keyword>
<reference evidence="7" key="1">
    <citation type="submission" date="2016-09" db="EMBL/GenBank/DDBJ databases">
        <authorList>
            <person name="Varghese N."/>
            <person name="Submissions S."/>
        </authorList>
    </citation>
    <scope>NUCLEOTIDE SEQUENCE [LARGE SCALE GENOMIC DNA]</scope>
    <source>
        <strain evidence="7">ANC 4422</strain>
    </source>
</reference>
<dbReference type="PROSITE" id="PS00092">
    <property type="entry name" value="N6_MTASE"/>
    <property type="match status" value="1"/>
</dbReference>
<keyword evidence="3 6" id="KW-0808">Transferase</keyword>
<evidence type="ECO:0000256" key="3">
    <source>
        <dbReference type="ARBA" id="ARBA00022679"/>
    </source>
</evidence>
<keyword evidence="7" id="KW-1185">Reference proteome</keyword>
<evidence type="ECO:0000313" key="6">
    <source>
        <dbReference type="EMBL" id="SDB86814.1"/>
    </source>
</evidence>
<dbReference type="GO" id="GO:0032259">
    <property type="term" value="P:methylation"/>
    <property type="evidence" value="ECO:0007669"/>
    <property type="project" value="UniProtKB-KW"/>
</dbReference>
<protein>
    <recommendedName>
        <fullName evidence="1">site-specific DNA-methyltransferase (adenine-specific)</fullName>
        <ecNumber evidence="1">2.1.1.72</ecNumber>
    </recommendedName>
</protein>
<evidence type="ECO:0000256" key="5">
    <source>
        <dbReference type="ARBA" id="ARBA00047942"/>
    </source>
</evidence>
<dbReference type="Gene3D" id="3.40.50.150">
    <property type="entry name" value="Vaccinia Virus protein VP39"/>
    <property type="match status" value="1"/>
</dbReference>
<comment type="catalytic activity">
    <reaction evidence="5">
        <text>a 2'-deoxyadenosine in DNA + S-adenosyl-L-methionine = an N(6)-methyl-2'-deoxyadenosine in DNA + S-adenosyl-L-homocysteine + H(+)</text>
        <dbReference type="Rhea" id="RHEA:15197"/>
        <dbReference type="Rhea" id="RHEA-COMP:12418"/>
        <dbReference type="Rhea" id="RHEA-COMP:12419"/>
        <dbReference type="ChEBI" id="CHEBI:15378"/>
        <dbReference type="ChEBI" id="CHEBI:57856"/>
        <dbReference type="ChEBI" id="CHEBI:59789"/>
        <dbReference type="ChEBI" id="CHEBI:90615"/>
        <dbReference type="ChEBI" id="CHEBI:90616"/>
        <dbReference type="EC" id="2.1.1.72"/>
    </reaction>
</comment>
<proteinExistence type="predicted"/>
<evidence type="ECO:0000256" key="2">
    <source>
        <dbReference type="ARBA" id="ARBA00022603"/>
    </source>
</evidence>
<dbReference type="PRINTS" id="PR00505">
    <property type="entry name" value="D12N6MTFRASE"/>
</dbReference>
<evidence type="ECO:0000313" key="7">
    <source>
        <dbReference type="Proteomes" id="UP000242501"/>
    </source>
</evidence>
<accession>A0A1G6GY09</accession>
<organism evidence="6 7">
    <name type="scientific">Acinetobacter boissieri</name>
    <dbReference type="NCBI Taxonomy" id="1219383"/>
    <lineage>
        <taxon>Bacteria</taxon>
        <taxon>Pseudomonadati</taxon>
        <taxon>Pseudomonadota</taxon>
        <taxon>Gammaproteobacteria</taxon>
        <taxon>Moraxellales</taxon>
        <taxon>Moraxellaceae</taxon>
        <taxon>Acinetobacter</taxon>
    </lineage>
</organism>
<dbReference type="GO" id="GO:0009007">
    <property type="term" value="F:site-specific DNA-methyltransferase (adenine-specific) activity"/>
    <property type="evidence" value="ECO:0007669"/>
    <property type="project" value="UniProtKB-EC"/>
</dbReference>
<dbReference type="Pfam" id="PF02086">
    <property type="entry name" value="MethyltransfD12"/>
    <property type="match status" value="1"/>
</dbReference>